<accession>A0A0P1MDX2</accession>
<accession>A0A0P1LMC9</accession>
<evidence type="ECO:0000313" key="5">
    <source>
        <dbReference type="Proteomes" id="UP000182200"/>
    </source>
</evidence>
<dbReference type="InterPro" id="IPR002930">
    <property type="entry name" value="GCV_H"/>
</dbReference>
<dbReference type="SUPFAM" id="SSF51230">
    <property type="entry name" value="Single hybrid motif"/>
    <property type="match status" value="1"/>
</dbReference>
<organism evidence="3 4">
    <name type="scientific">Candidatus Kryptonium thompsonii</name>
    <dbReference type="NCBI Taxonomy" id="1633631"/>
    <lineage>
        <taxon>Bacteria</taxon>
        <taxon>Pseudomonadati</taxon>
        <taxon>Candidatus Kryptoniota</taxon>
        <taxon>Candidatus Kryptonium</taxon>
    </lineage>
</organism>
<evidence type="ECO:0000256" key="1">
    <source>
        <dbReference type="ARBA" id="ARBA00022823"/>
    </source>
</evidence>
<dbReference type="STRING" id="1633631.GCA_001442925_01848"/>
<sequence length="206" mass="23793">MLDKKLKNIHETTALEVISRFVENLERVDFPKDRFYTKSHIWIKSEPEFINVGISASIVYLFAPITELIFLQVPSFLGKGTPCTWIMHRDGILTVRSPFRGELLEINRALLKDPDLVNQDPYFAGWLFKIRTDDPIAGFMKHSEFLELYRTKIEILKKELLLNLTESIKPVSVPTLQDGGQVIETVKELLGTKRYLSLVNKVFELL</sequence>
<dbReference type="RefSeq" id="WP_075426776.1">
    <property type="nucleotide sequence ID" value="NZ_CZVI01000006.1"/>
</dbReference>
<dbReference type="PANTHER" id="PTHR11715:SF3">
    <property type="entry name" value="GLYCINE CLEAVAGE SYSTEM H PROTEIN-RELATED"/>
    <property type="match status" value="1"/>
</dbReference>
<reference evidence="3 4" key="2">
    <citation type="submission" date="2015-11" db="EMBL/GenBank/DDBJ databases">
        <authorList>
            <person name="Zhang Y."/>
            <person name="Guo Z."/>
        </authorList>
    </citation>
    <scope>NUCLEOTIDE SEQUENCE [LARGE SCALE GENOMIC DNA]</scope>
    <source>
        <strain evidence="3">JGI-4</strain>
    </source>
</reference>
<accession>A0A0P1LM31</accession>
<dbReference type="CDD" id="cd06848">
    <property type="entry name" value="GCS_H"/>
    <property type="match status" value="1"/>
</dbReference>
<protein>
    <submittedName>
        <fullName evidence="3">Glycine cleavage system H protein (Lipoate-binding)</fullName>
    </submittedName>
</protein>
<evidence type="ECO:0000313" key="3">
    <source>
        <dbReference type="EMBL" id="CUU07646.1"/>
    </source>
</evidence>
<dbReference type="GO" id="GO:0009249">
    <property type="term" value="P:protein lipoylation"/>
    <property type="evidence" value="ECO:0007669"/>
    <property type="project" value="TreeGrafter"/>
</dbReference>
<dbReference type="PANTHER" id="PTHR11715">
    <property type="entry name" value="GLYCINE CLEAVAGE SYSTEM H PROTEIN"/>
    <property type="match status" value="1"/>
</dbReference>
<accession>A0A0S4N910</accession>
<proteinExistence type="predicted"/>
<reference evidence="2 5" key="1">
    <citation type="submission" date="2015-11" db="EMBL/GenBank/DDBJ databases">
        <authorList>
            <person name="Varghese N."/>
        </authorList>
    </citation>
    <scope>NUCLEOTIDE SEQUENCE [LARGE SCALE GENOMIC DNA]</scope>
    <source>
        <strain evidence="2 5">JGI-8</strain>
    </source>
</reference>
<name>A0A0P1M204_9BACT</name>
<gene>
    <name evidence="3" type="ORF">JGI4_01853</name>
    <name evidence="2" type="ORF">JGI8_00618</name>
</gene>
<dbReference type="InterPro" id="IPR011053">
    <property type="entry name" value="Single_hybrid_motif"/>
</dbReference>
<evidence type="ECO:0000313" key="4">
    <source>
        <dbReference type="Proteomes" id="UP000182011"/>
    </source>
</evidence>
<dbReference type="GO" id="GO:0019464">
    <property type="term" value="P:glycine decarboxylation via glycine cleavage system"/>
    <property type="evidence" value="ECO:0007669"/>
    <property type="project" value="InterPro"/>
</dbReference>
<accession>A0A0P1M204</accession>
<dbReference type="Pfam" id="PF01597">
    <property type="entry name" value="GCV_H"/>
    <property type="match status" value="1"/>
</dbReference>
<dbReference type="InterPro" id="IPR033753">
    <property type="entry name" value="GCV_H/Fam206"/>
</dbReference>
<dbReference type="EMBL" id="FAOP01000007">
    <property type="protein sequence ID" value="CUU07646.1"/>
    <property type="molecule type" value="Genomic_DNA"/>
</dbReference>
<accession>A0A0P1MC79</accession>
<keyword evidence="5" id="KW-1185">Reference proteome</keyword>
<dbReference type="Proteomes" id="UP000182011">
    <property type="component" value="Unassembled WGS sequence"/>
</dbReference>
<keyword evidence="1" id="KW-0450">Lipoyl</keyword>
<dbReference type="GO" id="GO:0005737">
    <property type="term" value="C:cytoplasm"/>
    <property type="evidence" value="ECO:0007669"/>
    <property type="project" value="TreeGrafter"/>
</dbReference>
<accession>A0A0P1M878</accession>
<dbReference type="EMBL" id="CZVI01000006">
    <property type="protein sequence ID" value="CUS82689.1"/>
    <property type="molecule type" value="Genomic_DNA"/>
</dbReference>
<evidence type="ECO:0000313" key="2">
    <source>
        <dbReference type="EMBL" id="CUS82689.1"/>
    </source>
</evidence>
<dbReference type="Proteomes" id="UP000182200">
    <property type="component" value="Unassembled WGS sequence"/>
</dbReference>
<dbReference type="GO" id="GO:0005960">
    <property type="term" value="C:glycine cleavage complex"/>
    <property type="evidence" value="ECO:0007669"/>
    <property type="project" value="InterPro"/>
</dbReference>
<dbReference type="AlphaFoldDB" id="A0A0P1M204"/>
<dbReference type="Gene3D" id="2.40.50.100">
    <property type="match status" value="1"/>
</dbReference>